<protein>
    <recommendedName>
        <fullName evidence="2">Fungal lipase-type domain-containing protein</fullName>
    </recommendedName>
</protein>
<dbReference type="SUPFAM" id="SSF53474">
    <property type="entry name" value="alpha/beta-Hydrolases"/>
    <property type="match status" value="1"/>
</dbReference>
<dbReference type="PANTHER" id="PTHR45908">
    <property type="entry name" value="PROTEIN CBG11750-RELATED"/>
    <property type="match status" value="1"/>
</dbReference>
<name>A0AAV5SBN9_9BILA</name>
<proteinExistence type="predicted"/>
<dbReference type="Proteomes" id="UP001432027">
    <property type="component" value="Unassembled WGS sequence"/>
</dbReference>
<evidence type="ECO:0000256" key="1">
    <source>
        <dbReference type="SAM" id="SignalP"/>
    </source>
</evidence>
<reference evidence="3" key="1">
    <citation type="submission" date="2023-10" db="EMBL/GenBank/DDBJ databases">
        <title>Genome assembly of Pristionchus species.</title>
        <authorList>
            <person name="Yoshida K."/>
            <person name="Sommer R.J."/>
        </authorList>
    </citation>
    <scope>NUCLEOTIDE SEQUENCE</scope>
    <source>
        <strain evidence="3">RS0144</strain>
    </source>
</reference>
<keyword evidence="4" id="KW-1185">Reference proteome</keyword>
<feature type="domain" description="Fungal lipase-type" evidence="2">
    <location>
        <begin position="87"/>
        <end position="225"/>
    </location>
</feature>
<feature type="chain" id="PRO_5043484417" description="Fungal lipase-type domain-containing protein" evidence="1">
    <location>
        <begin position="19"/>
        <end position="294"/>
    </location>
</feature>
<dbReference type="InterPro" id="IPR029058">
    <property type="entry name" value="AB_hydrolase_fold"/>
</dbReference>
<organism evidence="3 4">
    <name type="scientific">Pristionchus entomophagus</name>
    <dbReference type="NCBI Taxonomy" id="358040"/>
    <lineage>
        <taxon>Eukaryota</taxon>
        <taxon>Metazoa</taxon>
        <taxon>Ecdysozoa</taxon>
        <taxon>Nematoda</taxon>
        <taxon>Chromadorea</taxon>
        <taxon>Rhabditida</taxon>
        <taxon>Rhabditina</taxon>
        <taxon>Diplogasteromorpha</taxon>
        <taxon>Diplogasteroidea</taxon>
        <taxon>Neodiplogasteridae</taxon>
        <taxon>Pristionchus</taxon>
    </lineage>
</organism>
<dbReference type="InterPro" id="IPR002921">
    <property type="entry name" value="Fungal_lipase-type"/>
</dbReference>
<feature type="signal peptide" evidence="1">
    <location>
        <begin position="1"/>
        <end position="18"/>
    </location>
</feature>
<dbReference type="CDD" id="cd00519">
    <property type="entry name" value="Lipase_3"/>
    <property type="match status" value="1"/>
</dbReference>
<feature type="non-terminal residue" evidence="3">
    <location>
        <position position="1"/>
    </location>
</feature>
<accession>A0AAV5SBN9</accession>
<dbReference type="AlphaFoldDB" id="A0AAV5SBN9"/>
<dbReference type="Gene3D" id="3.40.50.1820">
    <property type="entry name" value="alpha/beta hydrolase"/>
    <property type="match status" value="1"/>
</dbReference>
<evidence type="ECO:0000259" key="2">
    <source>
        <dbReference type="Pfam" id="PF01764"/>
    </source>
</evidence>
<dbReference type="EMBL" id="BTSX01000001">
    <property type="protein sequence ID" value="GMS80701.1"/>
    <property type="molecule type" value="Genomic_DNA"/>
</dbReference>
<keyword evidence="1" id="KW-0732">Signal</keyword>
<evidence type="ECO:0000313" key="4">
    <source>
        <dbReference type="Proteomes" id="UP001432027"/>
    </source>
</evidence>
<gene>
    <name evidence="3" type="ORF">PENTCL1PPCAC_2876</name>
</gene>
<dbReference type="PANTHER" id="PTHR45908:SF11">
    <property type="entry name" value="FUNGAL LIPASE-LIKE DOMAIN-CONTAINING PROTEIN"/>
    <property type="match status" value="1"/>
</dbReference>
<dbReference type="GO" id="GO:0006629">
    <property type="term" value="P:lipid metabolic process"/>
    <property type="evidence" value="ECO:0007669"/>
    <property type="project" value="InterPro"/>
</dbReference>
<dbReference type="Pfam" id="PF01764">
    <property type="entry name" value="Lipase_3"/>
    <property type="match status" value="1"/>
</dbReference>
<sequence>KTMHRLLPLLAATSVAFAADFNDSLARNIFLPMASAAYGDQQQQCLDKHIPGAKLSLHAEIACDNVTTTDTCSGYTMVDSGRRFIGLVFRGTNTDEQLDLEIYTTLNDPKVPFRDGGEVVPYFRDAFDKIWDEAGLGDDFLRLAKLYPNYDLYMTGHSLGGALAALGAVHVAKNNLFPAKNIVYYTFGEPRTGDKTFANLLDGLIPQSHFRVVHNHDMIPHCPFQSMKYHHHATEVWYENDMEIGAPYTICIGQEDENCSDSNHFNLNFLPDHPHYFGINVPPYGKSGCTDNSD</sequence>
<evidence type="ECO:0000313" key="3">
    <source>
        <dbReference type="EMBL" id="GMS80701.1"/>
    </source>
</evidence>
<comment type="caution">
    <text evidence="3">The sequence shown here is derived from an EMBL/GenBank/DDBJ whole genome shotgun (WGS) entry which is preliminary data.</text>
</comment>